<keyword evidence="1" id="KW-0675">Receptor</keyword>
<keyword evidence="1" id="KW-0418">Kinase</keyword>
<protein>
    <submittedName>
        <fullName evidence="1">Receptor-like protein kinase-like</fullName>
    </submittedName>
</protein>
<sequence>MSKKKMNSRSLESVAQIKKKSAVGLKRREIWIQQHGVIIYVEEAGGSNHDVIIYVEEAGGSNHDVIIYEQEVCC</sequence>
<reference evidence="1 2" key="1">
    <citation type="journal article" date="2015" name="Proc. Natl. Acad. Sci. U.S.A.">
        <title>The resurrection genome of Boea hygrometrica: A blueprint for survival of dehydration.</title>
        <authorList>
            <person name="Xiao L."/>
            <person name="Yang G."/>
            <person name="Zhang L."/>
            <person name="Yang X."/>
            <person name="Zhao S."/>
            <person name="Ji Z."/>
            <person name="Zhou Q."/>
            <person name="Hu M."/>
            <person name="Wang Y."/>
            <person name="Chen M."/>
            <person name="Xu Y."/>
            <person name="Jin H."/>
            <person name="Xiao X."/>
            <person name="Hu G."/>
            <person name="Bao F."/>
            <person name="Hu Y."/>
            <person name="Wan P."/>
            <person name="Li L."/>
            <person name="Deng X."/>
            <person name="Kuang T."/>
            <person name="Xiang C."/>
            <person name="Zhu J.K."/>
            <person name="Oliver M.J."/>
            <person name="He Y."/>
        </authorList>
    </citation>
    <scope>NUCLEOTIDE SEQUENCE [LARGE SCALE GENOMIC DNA]</scope>
    <source>
        <strain evidence="2">cv. XS01</strain>
    </source>
</reference>
<accession>A0A2Z7ALP0</accession>
<evidence type="ECO:0000313" key="1">
    <source>
        <dbReference type="EMBL" id="KZV22298.1"/>
    </source>
</evidence>
<gene>
    <name evidence="1" type="ORF">F511_17900</name>
</gene>
<keyword evidence="1" id="KW-0808">Transferase</keyword>
<name>A0A2Z7ALP0_9LAMI</name>
<dbReference type="AlphaFoldDB" id="A0A2Z7ALP0"/>
<evidence type="ECO:0000313" key="2">
    <source>
        <dbReference type="Proteomes" id="UP000250235"/>
    </source>
</evidence>
<dbReference type="EMBL" id="KV014396">
    <property type="protein sequence ID" value="KZV22298.1"/>
    <property type="molecule type" value="Genomic_DNA"/>
</dbReference>
<dbReference type="GO" id="GO:0016301">
    <property type="term" value="F:kinase activity"/>
    <property type="evidence" value="ECO:0007669"/>
    <property type="project" value="UniProtKB-KW"/>
</dbReference>
<keyword evidence="2" id="KW-1185">Reference proteome</keyword>
<organism evidence="1 2">
    <name type="scientific">Dorcoceras hygrometricum</name>
    <dbReference type="NCBI Taxonomy" id="472368"/>
    <lineage>
        <taxon>Eukaryota</taxon>
        <taxon>Viridiplantae</taxon>
        <taxon>Streptophyta</taxon>
        <taxon>Embryophyta</taxon>
        <taxon>Tracheophyta</taxon>
        <taxon>Spermatophyta</taxon>
        <taxon>Magnoliopsida</taxon>
        <taxon>eudicotyledons</taxon>
        <taxon>Gunneridae</taxon>
        <taxon>Pentapetalae</taxon>
        <taxon>asterids</taxon>
        <taxon>lamiids</taxon>
        <taxon>Lamiales</taxon>
        <taxon>Gesneriaceae</taxon>
        <taxon>Didymocarpoideae</taxon>
        <taxon>Trichosporeae</taxon>
        <taxon>Loxocarpinae</taxon>
        <taxon>Dorcoceras</taxon>
    </lineage>
</organism>
<dbReference type="Proteomes" id="UP000250235">
    <property type="component" value="Unassembled WGS sequence"/>
</dbReference>
<proteinExistence type="predicted"/>